<organism evidence="2 3">
    <name type="scientific">Actinoallomurus vinaceus</name>
    <dbReference type="NCBI Taxonomy" id="1080074"/>
    <lineage>
        <taxon>Bacteria</taxon>
        <taxon>Bacillati</taxon>
        <taxon>Actinomycetota</taxon>
        <taxon>Actinomycetes</taxon>
        <taxon>Streptosporangiales</taxon>
        <taxon>Thermomonosporaceae</taxon>
        <taxon>Actinoallomurus</taxon>
    </lineage>
</organism>
<name>A0ABP8U808_9ACTN</name>
<keyword evidence="3" id="KW-1185">Reference proteome</keyword>
<evidence type="ECO:0000256" key="1">
    <source>
        <dbReference type="SAM" id="MobiDB-lite"/>
    </source>
</evidence>
<proteinExistence type="predicted"/>
<dbReference type="EMBL" id="BAABHK010000004">
    <property type="protein sequence ID" value="GAA4626074.1"/>
    <property type="molecule type" value="Genomic_DNA"/>
</dbReference>
<protein>
    <submittedName>
        <fullName evidence="2">Uncharacterized protein</fullName>
    </submittedName>
</protein>
<accession>A0ABP8U808</accession>
<evidence type="ECO:0000313" key="3">
    <source>
        <dbReference type="Proteomes" id="UP001501442"/>
    </source>
</evidence>
<reference evidence="3" key="1">
    <citation type="journal article" date="2019" name="Int. J. Syst. Evol. Microbiol.">
        <title>The Global Catalogue of Microorganisms (GCM) 10K type strain sequencing project: providing services to taxonomists for standard genome sequencing and annotation.</title>
        <authorList>
            <consortium name="The Broad Institute Genomics Platform"/>
            <consortium name="The Broad Institute Genome Sequencing Center for Infectious Disease"/>
            <person name="Wu L."/>
            <person name="Ma J."/>
        </authorList>
    </citation>
    <scope>NUCLEOTIDE SEQUENCE [LARGE SCALE GENOMIC DNA]</scope>
    <source>
        <strain evidence="3">JCM 17939</strain>
    </source>
</reference>
<feature type="compositionally biased region" description="Basic residues" evidence="1">
    <location>
        <begin position="134"/>
        <end position="146"/>
    </location>
</feature>
<evidence type="ECO:0000313" key="2">
    <source>
        <dbReference type="EMBL" id="GAA4626074.1"/>
    </source>
</evidence>
<dbReference type="Proteomes" id="UP001501442">
    <property type="component" value="Unassembled WGS sequence"/>
</dbReference>
<feature type="region of interest" description="Disordered" evidence="1">
    <location>
        <begin position="14"/>
        <end position="51"/>
    </location>
</feature>
<gene>
    <name evidence="2" type="ORF">GCM10023196_032800</name>
</gene>
<comment type="caution">
    <text evidence="2">The sequence shown here is derived from an EMBL/GenBank/DDBJ whole genome shotgun (WGS) entry which is preliminary data.</text>
</comment>
<feature type="region of interest" description="Disordered" evidence="1">
    <location>
        <begin position="122"/>
        <end position="161"/>
    </location>
</feature>
<sequence length="161" mass="17245">MGFRRGLAGLAEPLPAEDARLGGRGLGLSAPVTHPTGAPATEARASTRQPVSPLGVRPGFEALSELYFEFFLAPGAEALIAPYRPPVPGAPQPEPPARIIGRELLELTGRSLDSVLHVHLSRTSHTASRGDPRHGRRKSFPVRRRFDHMAESGQGNHGEVL</sequence>